<feature type="region of interest" description="Disordered" evidence="1">
    <location>
        <begin position="1"/>
        <end position="26"/>
    </location>
</feature>
<dbReference type="EMBL" id="VOSK01000335">
    <property type="protein sequence ID" value="MPR30258.1"/>
    <property type="molecule type" value="Genomic_DNA"/>
</dbReference>
<feature type="non-terminal residue" evidence="2">
    <location>
        <position position="1"/>
    </location>
</feature>
<name>A0A5N7MTR2_9HYPH</name>
<proteinExistence type="predicted"/>
<keyword evidence="3" id="KW-1185">Reference proteome</keyword>
<reference evidence="2 3" key="1">
    <citation type="journal article" date="2019" name="Syst. Appl. Microbiol.">
        <title>Microvirga tunisiensis sp. nov., a root nodule symbiotic bacterium isolated from Lupinus micranthus and L. luteus grown in Northern Tunisia.</title>
        <authorList>
            <person name="Msaddak A."/>
            <person name="Rejili M."/>
            <person name="Duran D."/>
            <person name="Mars M."/>
            <person name="Palacios J.M."/>
            <person name="Ruiz-Argueso T."/>
            <person name="Rey L."/>
            <person name="Imperial J."/>
        </authorList>
    </citation>
    <scope>NUCLEOTIDE SEQUENCE [LARGE SCALE GENOMIC DNA]</scope>
    <source>
        <strain evidence="2 3">Lmie10</strain>
    </source>
</reference>
<comment type="caution">
    <text evidence="2">The sequence shown here is derived from an EMBL/GenBank/DDBJ whole genome shotgun (WGS) entry which is preliminary data.</text>
</comment>
<accession>A0A5N7MTR2</accession>
<organism evidence="2 3">
    <name type="scientific">Microvirga tunisiensis</name>
    <dbReference type="NCBI Taxonomy" id="2108360"/>
    <lineage>
        <taxon>Bacteria</taxon>
        <taxon>Pseudomonadati</taxon>
        <taxon>Pseudomonadota</taxon>
        <taxon>Alphaproteobacteria</taxon>
        <taxon>Hyphomicrobiales</taxon>
        <taxon>Methylobacteriaceae</taxon>
        <taxon>Microvirga</taxon>
    </lineage>
</organism>
<dbReference type="AlphaFoldDB" id="A0A5N7MTR2"/>
<dbReference type="Proteomes" id="UP000403266">
    <property type="component" value="Unassembled WGS sequence"/>
</dbReference>
<gene>
    <name evidence="2" type="ORF">FS320_35780</name>
</gene>
<evidence type="ECO:0000313" key="3">
    <source>
        <dbReference type="Proteomes" id="UP000403266"/>
    </source>
</evidence>
<sequence length="50" mass="5457">VVRSRLAAEPKLANRRYKPPDADALPPALQVIAHAKEVSHPDSASSWRPS</sequence>
<protein>
    <submittedName>
        <fullName evidence="2">IS481 family transposase</fullName>
    </submittedName>
</protein>
<evidence type="ECO:0000313" key="2">
    <source>
        <dbReference type="EMBL" id="MPR30258.1"/>
    </source>
</evidence>
<evidence type="ECO:0000256" key="1">
    <source>
        <dbReference type="SAM" id="MobiDB-lite"/>
    </source>
</evidence>